<dbReference type="InterPro" id="IPR039424">
    <property type="entry name" value="SBP_5"/>
</dbReference>
<feature type="compositionally biased region" description="Basic and acidic residues" evidence="1">
    <location>
        <begin position="30"/>
        <end position="44"/>
    </location>
</feature>
<dbReference type="PANTHER" id="PTHR30290">
    <property type="entry name" value="PERIPLASMIC BINDING COMPONENT OF ABC TRANSPORTER"/>
    <property type="match status" value="1"/>
</dbReference>
<dbReference type="Gene3D" id="3.40.190.10">
    <property type="entry name" value="Periplasmic binding protein-like II"/>
    <property type="match status" value="1"/>
</dbReference>
<feature type="domain" description="Solute-binding protein family 5" evidence="2">
    <location>
        <begin position="120"/>
        <end position="511"/>
    </location>
</feature>
<dbReference type="RefSeq" id="WP_152867556.1">
    <property type="nucleotide sequence ID" value="NZ_VMNX01000193.1"/>
</dbReference>
<dbReference type="Proteomes" id="UP000373149">
    <property type="component" value="Unassembled WGS sequence"/>
</dbReference>
<reference evidence="3 4" key="1">
    <citation type="submission" date="2019-09" db="EMBL/GenBank/DDBJ databases">
        <authorList>
            <person name="Duangmal K."/>
            <person name="Teo W.F.A."/>
            <person name="Lipun K."/>
        </authorList>
    </citation>
    <scope>NUCLEOTIDE SEQUENCE [LARGE SCALE GENOMIC DNA]</scope>
    <source>
        <strain evidence="3 4">K1PN6</strain>
    </source>
</reference>
<dbReference type="AlphaFoldDB" id="A0A5N8X1F5"/>
<keyword evidence="4" id="KW-1185">Reference proteome</keyword>
<dbReference type="GO" id="GO:1904680">
    <property type="term" value="F:peptide transmembrane transporter activity"/>
    <property type="evidence" value="ECO:0007669"/>
    <property type="project" value="TreeGrafter"/>
</dbReference>
<dbReference type="GO" id="GO:0042597">
    <property type="term" value="C:periplasmic space"/>
    <property type="evidence" value="ECO:0007669"/>
    <property type="project" value="UniProtKB-ARBA"/>
</dbReference>
<dbReference type="CDD" id="cd08506">
    <property type="entry name" value="PBP2_clavulanate_OppA2"/>
    <property type="match status" value="1"/>
</dbReference>
<gene>
    <name evidence="3" type="ORF">FPZ41_34670</name>
</gene>
<comment type="caution">
    <text evidence="3">The sequence shown here is derived from an EMBL/GenBank/DDBJ whole genome shotgun (WGS) entry which is preliminary data.</text>
</comment>
<dbReference type="GO" id="GO:0015833">
    <property type="term" value="P:peptide transport"/>
    <property type="evidence" value="ECO:0007669"/>
    <property type="project" value="TreeGrafter"/>
</dbReference>
<evidence type="ECO:0000313" key="4">
    <source>
        <dbReference type="Proteomes" id="UP000373149"/>
    </source>
</evidence>
<proteinExistence type="predicted"/>
<evidence type="ECO:0000313" key="3">
    <source>
        <dbReference type="EMBL" id="MPY53433.1"/>
    </source>
</evidence>
<dbReference type="PIRSF" id="PIRSF002741">
    <property type="entry name" value="MppA"/>
    <property type="match status" value="1"/>
</dbReference>
<accession>A0A5N8X1F5</accession>
<dbReference type="PROSITE" id="PS51257">
    <property type="entry name" value="PROKAR_LIPOPROTEIN"/>
    <property type="match status" value="1"/>
</dbReference>
<dbReference type="InterPro" id="IPR030678">
    <property type="entry name" value="Peptide/Ni-bd"/>
</dbReference>
<protein>
    <submittedName>
        <fullName evidence="3">ABC transporter substrate-binding protein</fullName>
    </submittedName>
</protein>
<dbReference type="InterPro" id="IPR000914">
    <property type="entry name" value="SBP_5_dom"/>
</dbReference>
<dbReference type="SUPFAM" id="SSF53850">
    <property type="entry name" value="Periplasmic binding protein-like II"/>
    <property type="match status" value="1"/>
</dbReference>
<name>A0A5N8X1F5_9ACTN</name>
<evidence type="ECO:0000256" key="1">
    <source>
        <dbReference type="SAM" id="MobiDB-lite"/>
    </source>
</evidence>
<dbReference type="EMBL" id="VMNX01000193">
    <property type="protein sequence ID" value="MPY53433.1"/>
    <property type="molecule type" value="Genomic_DNA"/>
</dbReference>
<sequence length="598" mass="65355">MKPIRTRTGRAVAAAVVAGSLALTGCSSDSGKDTKDNSKSKEDAAAQSKPVVYGDAKASQGPAEEVAGAKSGGTMNVFMQSDLTHMDPGQIYVSDAGQFSNLIHRGLTNFQEDDKGNLTVVGDIATDSGKSSDGGKTWTYTLKDGIKDEDGNEITSADVRHSIERLYSKVIFDGPTFVQTWLSGAKYREALPDGPYKGKHLPDSVLETPDDKTVVFHFKAPQPDLPQALSMAGYSIVPEKQDTKEKYDKAPKSLGPYKITDYKPGKSMTLVKNDQWDAKTDAVRHQYVDGYNFSSTIDQASQTKRLIADQGEAKNSIQFTDSVDPAQMSTVISNPATKKRTIQGYQVYVWQLSFNLDKMKDKKVRDAITYAIPNQSMVQADGGRYGGEVAGGLMAPTLPGFDPTYDPFGKLKKPNGDLEKAKELIKEAGVKEGTKLTYAYSNTPRGQAQMVIIKDTLGKLGFDVQAKEIDRATFYEQVGKLDNPYDLYMTGWGQDWPSPSTVITPVYDGNQVADGSSNYSHINDKQVNDLIAKALTEQPEAAAKTWEEAHHRIVEEINPAAPVYYSKQIQLFGSNVGGARFSTDSSYIDINDLFLKQP</sequence>
<dbReference type="PANTHER" id="PTHR30290:SF83">
    <property type="entry name" value="ABC TRANSPORTER SUBSTRATE-BINDING PROTEIN"/>
    <property type="match status" value="1"/>
</dbReference>
<organism evidence="3 4">
    <name type="scientific">Streptomyces acidicola</name>
    <dbReference type="NCBI Taxonomy" id="2596892"/>
    <lineage>
        <taxon>Bacteria</taxon>
        <taxon>Bacillati</taxon>
        <taxon>Actinomycetota</taxon>
        <taxon>Actinomycetes</taxon>
        <taxon>Kitasatosporales</taxon>
        <taxon>Streptomycetaceae</taxon>
        <taxon>Streptomyces</taxon>
    </lineage>
</organism>
<feature type="region of interest" description="Disordered" evidence="1">
    <location>
        <begin position="24"/>
        <end position="68"/>
    </location>
</feature>
<dbReference type="Gene3D" id="3.10.105.10">
    <property type="entry name" value="Dipeptide-binding Protein, Domain 3"/>
    <property type="match status" value="1"/>
</dbReference>
<dbReference type="Pfam" id="PF00496">
    <property type="entry name" value="SBP_bac_5"/>
    <property type="match status" value="1"/>
</dbReference>
<evidence type="ECO:0000259" key="2">
    <source>
        <dbReference type="Pfam" id="PF00496"/>
    </source>
</evidence>
<dbReference type="GO" id="GO:0043190">
    <property type="term" value="C:ATP-binding cassette (ABC) transporter complex"/>
    <property type="evidence" value="ECO:0007669"/>
    <property type="project" value="InterPro"/>
</dbReference>